<keyword evidence="2 6" id="KW-0238">DNA-binding</keyword>
<dbReference type="InterPro" id="IPR011006">
    <property type="entry name" value="CheY-like_superfamily"/>
</dbReference>
<comment type="caution">
    <text evidence="6">The sequence shown here is derived from an EMBL/GenBank/DDBJ whole genome shotgun (WGS) entry which is preliminary data.</text>
</comment>
<reference evidence="6 7" key="1">
    <citation type="submission" date="2022-03" db="EMBL/GenBank/DDBJ databases">
        <title>Genomic Encyclopedia of Type Strains, Phase III (KMG-III): the genomes of soil and plant-associated and newly described type strains.</title>
        <authorList>
            <person name="Whitman W."/>
        </authorList>
    </citation>
    <scope>NUCLEOTIDE SEQUENCE [LARGE SCALE GENOMIC DNA]</scope>
    <source>
        <strain evidence="6 7">BSker1</strain>
    </source>
</reference>
<feature type="modified residue" description="4-aspartylphosphate" evidence="3">
    <location>
        <position position="55"/>
    </location>
</feature>
<dbReference type="CDD" id="cd06170">
    <property type="entry name" value="LuxR_C_like"/>
    <property type="match status" value="1"/>
</dbReference>
<dbReference type="SUPFAM" id="SSF46894">
    <property type="entry name" value="C-terminal effector domain of the bipartite response regulators"/>
    <property type="match status" value="1"/>
</dbReference>
<evidence type="ECO:0000256" key="2">
    <source>
        <dbReference type="ARBA" id="ARBA00023125"/>
    </source>
</evidence>
<dbReference type="InterPro" id="IPR000792">
    <property type="entry name" value="Tscrpt_reg_LuxR_C"/>
</dbReference>
<dbReference type="PRINTS" id="PR00038">
    <property type="entry name" value="HTHLUXR"/>
</dbReference>
<keyword evidence="1 3" id="KW-0597">Phosphoprotein</keyword>
<name>A0ABT1G7D7_9GAMM</name>
<gene>
    <name evidence="6" type="ORF">J2T60_001184</name>
</gene>
<evidence type="ECO:0000313" key="7">
    <source>
        <dbReference type="Proteomes" id="UP001523550"/>
    </source>
</evidence>
<feature type="domain" description="Response regulatory" evidence="5">
    <location>
        <begin position="3"/>
        <end position="120"/>
    </location>
</feature>
<feature type="domain" description="HTH luxR-type" evidence="4">
    <location>
        <begin position="144"/>
        <end position="209"/>
    </location>
</feature>
<accession>A0ABT1G7D7</accession>
<dbReference type="InterPro" id="IPR051015">
    <property type="entry name" value="EvgA-like"/>
</dbReference>
<sequence>MPRVLIADDHPLFRAALSQALAQCLPDAELIEAQDLAQTHDCLTRHPDTDLVMLDLRMPGSQGLAGLAAIRCEYPSVAVVVVSGNEHPQVIRRALDHGAAGFIPKSAGLEELTEAIDAIMNCREWIPPGLEEAVASEHGGDEDLAARIASLTPQQFRVLQMVADGYLNKQIADRLSIQERTVKAHMSDIFQKLAVRNRTQAGVAFRQLSIDQGGEERRETEAAD</sequence>
<dbReference type="PANTHER" id="PTHR45566">
    <property type="entry name" value="HTH-TYPE TRANSCRIPTIONAL REGULATOR YHJB-RELATED"/>
    <property type="match status" value="1"/>
</dbReference>
<evidence type="ECO:0000259" key="5">
    <source>
        <dbReference type="PROSITE" id="PS50110"/>
    </source>
</evidence>
<dbReference type="InterPro" id="IPR016032">
    <property type="entry name" value="Sig_transdc_resp-reg_C-effctor"/>
</dbReference>
<dbReference type="Proteomes" id="UP001523550">
    <property type="component" value="Unassembled WGS sequence"/>
</dbReference>
<dbReference type="InterPro" id="IPR058245">
    <property type="entry name" value="NreC/VraR/RcsB-like_REC"/>
</dbReference>
<keyword evidence="7" id="KW-1185">Reference proteome</keyword>
<dbReference type="InterPro" id="IPR001789">
    <property type="entry name" value="Sig_transdc_resp-reg_receiver"/>
</dbReference>
<evidence type="ECO:0000256" key="1">
    <source>
        <dbReference type="ARBA" id="ARBA00022553"/>
    </source>
</evidence>
<dbReference type="SUPFAM" id="SSF52172">
    <property type="entry name" value="CheY-like"/>
    <property type="match status" value="1"/>
</dbReference>
<dbReference type="GO" id="GO:0003677">
    <property type="term" value="F:DNA binding"/>
    <property type="evidence" value="ECO:0007669"/>
    <property type="project" value="UniProtKB-KW"/>
</dbReference>
<dbReference type="EMBL" id="JALJYF010000001">
    <property type="protein sequence ID" value="MCP1727219.1"/>
    <property type="molecule type" value="Genomic_DNA"/>
</dbReference>
<dbReference type="SMART" id="SM00448">
    <property type="entry name" value="REC"/>
    <property type="match status" value="1"/>
</dbReference>
<dbReference type="PROSITE" id="PS50110">
    <property type="entry name" value="RESPONSE_REGULATORY"/>
    <property type="match status" value="1"/>
</dbReference>
<evidence type="ECO:0000259" key="4">
    <source>
        <dbReference type="PROSITE" id="PS50043"/>
    </source>
</evidence>
<dbReference type="SMART" id="SM00421">
    <property type="entry name" value="HTH_LUXR"/>
    <property type="match status" value="1"/>
</dbReference>
<organism evidence="6 7">
    <name type="scientific">Natronospira proteinivora</name>
    <dbReference type="NCBI Taxonomy" id="1807133"/>
    <lineage>
        <taxon>Bacteria</taxon>
        <taxon>Pseudomonadati</taxon>
        <taxon>Pseudomonadota</taxon>
        <taxon>Gammaproteobacteria</taxon>
        <taxon>Natronospirales</taxon>
        <taxon>Natronospiraceae</taxon>
        <taxon>Natronospira</taxon>
    </lineage>
</organism>
<dbReference type="Pfam" id="PF00196">
    <property type="entry name" value="GerE"/>
    <property type="match status" value="1"/>
</dbReference>
<dbReference type="RefSeq" id="WP_253446788.1">
    <property type="nucleotide sequence ID" value="NZ_JALJYF010000001.1"/>
</dbReference>
<dbReference type="Pfam" id="PF00072">
    <property type="entry name" value="Response_reg"/>
    <property type="match status" value="1"/>
</dbReference>
<dbReference type="CDD" id="cd17535">
    <property type="entry name" value="REC_NarL-like"/>
    <property type="match status" value="1"/>
</dbReference>
<dbReference type="PROSITE" id="PS50043">
    <property type="entry name" value="HTH_LUXR_2"/>
    <property type="match status" value="1"/>
</dbReference>
<proteinExistence type="predicted"/>
<dbReference type="Gene3D" id="3.40.50.2300">
    <property type="match status" value="1"/>
</dbReference>
<evidence type="ECO:0000256" key="3">
    <source>
        <dbReference type="PROSITE-ProRule" id="PRU00169"/>
    </source>
</evidence>
<dbReference type="PANTHER" id="PTHR45566:SF1">
    <property type="entry name" value="HTH-TYPE TRANSCRIPTIONAL REGULATOR YHJB-RELATED"/>
    <property type="match status" value="1"/>
</dbReference>
<evidence type="ECO:0000313" key="6">
    <source>
        <dbReference type="EMBL" id="MCP1727219.1"/>
    </source>
</evidence>
<protein>
    <submittedName>
        <fullName evidence="6">DNA-binding NarL/FixJ family response regulator</fullName>
    </submittedName>
</protein>